<dbReference type="EMBL" id="JTDF01003264">
    <property type="protein sequence ID" value="KAF8567931.1"/>
    <property type="molecule type" value="Genomic_DNA"/>
</dbReference>
<dbReference type="GO" id="GO:0005886">
    <property type="term" value="C:plasma membrane"/>
    <property type="evidence" value="ECO:0007669"/>
    <property type="project" value="TreeGrafter"/>
</dbReference>
<evidence type="ECO:0000256" key="3">
    <source>
        <dbReference type="ARBA" id="ARBA00022448"/>
    </source>
</evidence>
<evidence type="ECO:0000256" key="5">
    <source>
        <dbReference type="ARBA" id="ARBA00022842"/>
    </source>
</evidence>
<evidence type="ECO:0000313" key="12">
    <source>
        <dbReference type="Proteomes" id="UP000699462"/>
    </source>
</evidence>
<dbReference type="InterPro" id="IPR036739">
    <property type="entry name" value="SLC41_membr_dom_sf"/>
</dbReference>
<keyword evidence="6 9" id="KW-1133">Transmembrane helix</keyword>
<dbReference type="Proteomes" id="UP000699462">
    <property type="component" value="Unassembled WGS sequence"/>
</dbReference>
<feature type="transmembrane region" description="Helical" evidence="9">
    <location>
        <begin position="408"/>
        <end position="426"/>
    </location>
</feature>
<dbReference type="PANTHER" id="PTHR16228:SF21">
    <property type="entry name" value="SLC41A_MGTE INTEGRAL MEMBRANE DOMAIN-CONTAINING PROTEIN"/>
    <property type="match status" value="1"/>
</dbReference>
<evidence type="ECO:0000256" key="9">
    <source>
        <dbReference type="SAM" id="Phobius"/>
    </source>
</evidence>
<dbReference type="AlphaFoldDB" id="A0A8T0DMI6"/>
<evidence type="ECO:0000256" key="4">
    <source>
        <dbReference type="ARBA" id="ARBA00022692"/>
    </source>
</evidence>
<sequence length="492" mass="53357">MHSSFFLPKAFEILPACIVAGVGMVFAGTYVDWVKSNYAEQFDPRLLAMIPPLIGLKGNLEVTLSSRLATMANIKTEINIQALSLFLSTMVYILIQGVSAAVVISFICVTLYSCSDITEFTDHGFLHLTTVSTLTCIIAICALSCLVFGLIICCVYLDIDPDNVAPPMAAALGDLATVTVLLFANQYYLQSPNFIIAVTFVSMTVIFIAGPYYLKRDSVSSHCSDFHGMAITWLTFRSSVTPLLGAVLMSSLSGQVLAHFAHQLPNLARLQIAINGVGGCFGSIVVSRMITRIHAKQEKRTSPPPGRKLMETEPSDVSLVEDIVNFSQSTGKVTPPLTSNISRPCLNDAVLNQQVMSEVKADASQVSCFILAVCVPIHFVLVLISLALHRLATSDQSVSEDEFTFNTVVAYVLAAFLQVCIVLRFARWIVLSSWRHLSYPGHRFSVLCARQTGEFSSSSLASLDLTAIALTTGLGDLLGSVLLTSTLYLLQE</sequence>
<dbReference type="Gene3D" id="1.10.357.20">
    <property type="entry name" value="SLC41 divalent cation transporters, integral membrane domain"/>
    <property type="match status" value="2"/>
</dbReference>
<dbReference type="SUPFAM" id="SSF161093">
    <property type="entry name" value="MgtE membrane domain-like"/>
    <property type="match status" value="2"/>
</dbReference>
<comment type="similarity">
    <text evidence="2">Belongs to the SLC41A transporter family.</text>
</comment>
<keyword evidence="8 9" id="KW-0472">Membrane</keyword>
<comment type="caution">
    <text evidence="11">The sequence shown here is derived from an EMBL/GenBank/DDBJ whole genome shotgun (WGS) entry which is preliminary data.</text>
</comment>
<reference evidence="11 12" key="1">
    <citation type="submission" date="2019-07" db="EMBL/GenBank/DDBJ databases">
        <title>Annotation for the trematode Paragonimus westermani.</title>
        <authorList>
            <person name="Choi Y.-J."/>
        </authorList>
    </citation>
    <scope>NUCLEOTIDE SEQUENCE [LARGE SCALE GENOMIC DNA]</scope>
    <source>
        <strain evidence="11">180907_Pwestermani</strain>
    </source>
</reference>
<feature type="transmembrane region" description="Helical" evidence="9">
    <location>
        <begin position="85"/>
        <end position="112"/>
    </location>
</feature>
<feature type="transmembrane region" description="Helical" evidence="9">
    <location>
        <begin position="132"/>
        <end position="157"/>
    </location>
</feature>
<keyword evidence="5" id="KW-0460">Magnesium</keyword>
<feature type="transmembrane region" description="Helical" evidence="9">
    <location>
        <begin position="194"/>
        <end position="214"/>
    </location>
</feature>
<feature type="transmembrane region" description="Helical" evidence="9">
    <location>
        <begin position="13"/>
        <end position="31"/>
    </location>
</feature>
<organism evidence="11 12">
    <name type="scientific">Paragonimus westermani</name>
    <dbReference type="NCBI Taxonomy" id="34504"/>
    <lineage>
        <taxon>Eukaryota</taxon>
        <taxon>Metazoa</taxon>
        <taxon>Spiralia</taxon>
        <taxon>Lophotrochozoa</taxon>
        <taxon>Platyhelminthes</taxon>
        <taxon>Trematoda</taxon>
        <taxon>Digenea</taxon>
        <taxon>Plagiorchiida</taxon>
        <taxon>Troglotremata</taxon>
        <taxon>Troglotrematidae</taxon>
        <taxon>Paragonimus</taxon>
    </lineage>
</organism>
<feature type="transmembrane region" description="Helical" evidence="9">
    <location>
        <begin position="272"/>
        <end position="290"/>
    </location>
</feature>
<gene>
    <name evidence="11" type="ORF">P879_03933</name>
</gene>
<feature type="domain" description="SLC41A/MgtE integral membrane" evidence="10">
    <location>
        <begin position="50"/>
        <end position="183"/>
    </location>
</feature>
<evidence type="ECO:0000256" key="6">
    <source>
        <dbReference type="ARBA" id="ARBA00022989"/>
    </source>
</evidence>
<dbReference type="Pfam" id="PF01769">
    <property type="entry name" value="MgtE"/>
    <property type="match status" value="1"/>
</dbReference>
<dbReference type="GO" id="GO:0008324">
    <property type="term" value="F:monoatomic cation transmembrane transporter activity"/>
    <property type="evidence" value="ECO:0007669"/>
    <property type="project" value="InterPro"/>
</dbReference>
<evidence type="ECO:0000256" key="1">
    <source>
        <dbReference type="ARBA" id="ARBA00004141"/>
    </source>
</evidence>
<feature type="transmembrane region" description="Helical" evidence="9">
    <location>
        <begin position="226"/>
        <end position="252"/>
    </location>
</feature>
<evidence type="ECO:0000256" key="2">
    <source>
        <dbReference type="ARBA" id="ARBA00009749"/>
    </source>
</evidence>
<accession>A0A8T0DMI6</accession>
<evidence type="ECO:0000259" key="10">
    <source>
        <dbReference type="Pfam" id="PF01769"/>
    </source>
</evidence>
<protein>
    <recommendedName>
        <fullName evidence="10">SLC41A/MgtE integral membrane domain-containing protein</fullName>
    </recommendedName>
</protein>
<dbReference type="InterPro" id="IPR045349">
    <property type="entry name" value="SLC41A1-3"/>
</dbReference>
<keyword evidence="12" id="KW-1185">Reference proteome</keyword>
<dbReference type="PANTHER" id="PTHR16228">
    <property type="entry name" value="DIVALENT CATION TRANSPORTER SOLUTE CARRIER FAMILY 41"/>
    <property type="match status" value="1"/>
</dbReference>
<dbReference type="OrthoDB" id="5791097at2759"/>
<name>A0A8T0DMI6_9TREM</name>
<dbReference type="InterPro" id="IPR006667">
    <property type="entry name" value="SLC41_membr_dom"/>
</dbReference>
<proteinExistence type="inferred from homology"/>
<keyword evidence="3" id="KW-0813">Transport</keyword>
<keyword evidence="4 9" id="KW-0812">Transmembrane</keyword>
<evidence type="ECO:0000313" key="11">
    <source>
        <dbReference type="EMBL" id="KAF8567931.1"/>
    </source>
</evidence>
<feature type="transmembrane region" description="Helical" evidence="9">
    <location>
        <begin position="169"/>
        <end position="188"/>
    </location>
</feature>
<feature type="transmembrane region" description="Helical" evidence="9">
    <location>
        <begin position="366"/>
        <end position="388"/>
    </location>
</feature>
<evidence type="ECO:0000256" key="7">
    <source>
        <dbReference type="ARBA" id="ARBA00023065"/>
    </source>
</evidence>
<comment type="subcellular location">
    <subcellularLocation>
        <location evidence="1">Membrane</location>
        <topology evidence="1">Multi-pass membrane protein</topology>
    </subcellularLocation>
</comment>
<keyword evidence="7" id="KW-0406">Ion transport</keyword>
<evidence type="ECO:0000256" key="8">
    <source>
        <dbReference type="ARBA" id="ARBA00023136"/>
    </source>
</evidence>